<dbReference type="GO" id="GO:0005840">
    <property type="term" value="C:ribosome"/>
    <property type="evidence" value="ECO:0007669"/>
    <property type="project" value="UniProtKB-KW"/>
</dbReference>
<feature type="region of interest" description="Disordered" evidence="1">
    <location>
        <begin position="209"/>
        <end position="228"/>
    </location>
</feature>
<evidence type="ECO:0000313" key="2">
    <source>
        <dbReference type="EMBL" id="GER55199.1"/>
    </source>
</evidence>
<protein>
    <submittedName>
        <fullName evidence="2">Ribosomal protein L12</fullName>
    </submittedName>
</protein>
<keyword evidence="3" id="KW-1185">Reference proteome</keyword>
<dbReference type="Proteomes" id="UP000325081">
    <property type="component" value="Unassembled WGS sequence"/>
</dbReference>
<keyword evidence="2" id="KW-0689">Ribosomal protein</keyword>
<keyword evidence="2" id="KW-0687">Ribonucleoprotein</keyword>
<evidence type="ECO:0000256" key="1">
    <source>
        <dbReference type="SAM" id="MobiDB-lite"/>
    </source>
</evidence>
<dbReference type="EMBL" id="BKCP01011626">
    <property type="protein sequence ID" value="GER55199.1"/>
    <property type="molecule type" value="Genomic_DNA"/>
</dbReference>
<gene>
    <name evidence="2" type="ORF">STAS_32844</name>
</gene>
<accession>A0A5A7RC42</accession>
<reference evidence="3" key="1">
    <citation type="journal article" date="2019" name="Curr. Biol.">
        <title>Genome Sequence of Striga asiatica Provides Insight into the Evolution of Plant Parasitism.</title>
        <authorList>
            <person name="Yoshida S."/>
            <person name="Kim S."/>
            <person name="Wafula E.K."/>
            <person name="Tanskanen J."/>
            <person name="Kim Y.M."/>
            <person name="Honaas L."/>
            <person name="Yang Z."/>
            <person name="Spallek T."/>
            <person name="Conn C.E."/>
            <person name="Ichihashi Y."/>
            <person name="Cheong K."/>
            <person name="Cui S."/>
            <person name="Der J.P."/>
            <person name="Gundlach H."/>
            <person name="Jiao Y."/>
            <person name="Hori C."/>
            <person name="Ishida J.K."/>
            <person name="Kasahara H."/>
            <person name="Kiba T."/>
            <person name="Kim M.S."/>
            <person name="Koo N."/>
            <person name="Laohavisit A."/>
            <person name="Lee Y.H."/>
            <person name="Lumba S."/>
            <person name="McCourt P."/>
            <person name="Mortimer J.C."/>
            <person name="Mutuku J.M."/>
            <person name="Nomura T."/>
            <person name="Sasaki-Sekimoto Y."/>
            <person name="Seto Y."/>
            <person name="Wang Y."/>
            <person name="Wakatake T."/>
            <person name="Sakakibara H."/>
            <person name="Demura T."/>
            <person name="Yamaguchi S."/>
            <person name="Yoneyama K."/>
            <person name="Manabe R.I."/>
            <person name="Nelson D.C."/>
            <person name="Schulman A.H."/>
            <person name="Timko M.P."/>
            <person name="dePamphilis C.W."/>
            <person name="Choi D."/>
            <person name="Shirasu K."/>
        </authorList>
    </citation>
    <scope>NUCLEOTIDE SEQUENCE [LARGE SCALE GENOMIC DNA]</scope>
    <source>
        <strain evidence="3">cv. UVA1</strain>
    </source>
</reference>
<sequence length="228" mass="24934">MSALHPLSRSSVIGIFASSQAPNKDPNPQNPNSLLFAAVSSASLPSALQPLRRRLFSISAVGSLASLLLLASSAYPLLLSHRPLHRSSASPTHPRILYPSFLIARHISNSARNPTSFSEPHPTGEEFRHLKLEKFSATSTSTAVVRASSSCGLFPAKGISEQQPVVIFLCSFFRRPATREPTIHCGRNQTHEPRRALVRVRQLPRAANSSEVESFPAKAKKLQWNQTN</sequence>
<evidence type="ECO:0000313" key="3">
    <source>
        <dbReference type="Proteomes" id="UP000325081"/>
    </source>
</evidence>
<dbReference type="AlphaFoldDB" id="A0A5A7RC42"/>
<proteinExistence type="predicted"/>
<comment type="caution">
    <text evidence="2">The sequence shown here is derived from an EMBL/GenBank/DDBJ whole genome shotgun (WGS) entry which is preliminary data.</text>
</comment>
<name>A0A5A7RC42_STRAF</name>
<organism evidence="2 3">
    <name type="scientific">Striga asiatica</name>
    <name type="common">Asiatic witchweed</name>
    <name type="synonym">Buchnera asiatica</name>
    <dbReference type="NCBI Taxonomy" id="4170"/>
    <lineage>
        <taxon>Eukaryota</taxon>
        <taxon>Viridiplantae</taxon>
        <taxon>Streptophyta</taxon>
        <taxon>Embryophyta</taxon>
        <taxon>Tracheophyta</taxon>
        <taxon>Spermatophyta</taxon>
        <taxon>Magnoliopsida</taxon>
        <taxon>eudicotyledons</taxon>
        <taxon>Gunneridae</taxon>
        <taxon>Pentapetalae</taxon>
        <taxon>asterids</taxon>
        <taxon>lamiids</taxon>
        <taxon>Lamiales</taxon>
        <taxon>Orobanchaceae</taxon>
        <taxon>Buchnereae</taxon>
        <taxon>Striga</taxon>
    </lineage>
</organism>